<dbReference type="Proteomes" id="UP000254235">
    <property type="component" value="Unassembled WGS sequence"/>
</dbReference>
<proteinExistence type="predicted"/>
<reference evidence="1 2" key="1">
    <citation type="submission" date="2018-06" db="EMBL/GenBank/DDBJ databases">
        <authorList>
            <consortium name="Pathogen Informatics"/>
            <person name="Doyle S."/>
        </authorList>
    </citation>
    <scope>NUCLEOTIDE SEQUENCE [LARGE SCALE GENOMIC DNA]</scope>
    <source>
        <strain evidence="1 2">NCTC13043</strain>
    </source>
</reference>
<evidence type="ECO:0000313" key="2">
    <source>
        <dbReference type="Proteomes" id="UP000254235"/>
    </source>
</evidence>
<sequence length="86" mass="10049">MGYPKVNESRVFHDKENWIEILHLWKELKAKQLGMNEEINKLIDALPPNKQLLFGVCCVKRIENCLYKFLKKQRRRTSSNCSGGGN</sequence>
<protein>
    <submittedName>
        <fullName evidence="1">Uncharacterized protein</fullName>
    </submittedName>
</protein>
<dbReference type="AlphaFoldDB" id="A0A379EYH6"/>
<accession>A0A379EYH6</accession>
<organism evidence="1 2">
    <name type="scientific">Prevotella pallens</name>
    <dbReference type="NCBI Taxonomy" id="60133"/>
    <lineage>
        <taxon>Bacteria</taxon>
        <taxon>Pseudomonadati</taxon>
        <taxon>Bacteroidota</taxon>
        <taxon>Bacteroidia</taxon>
        <taxon>Bacteroidales</taxon>
        <taxon>Prevotellaceae</taxon>
        <taxon>Prevotella</taxon>
    </lineage>
</organism>
<dbReference type="GeneID" id="78569750"/>
<evidence type="ECO:0000313" key="1">
    <source>
        <dbReference type="EMBL" id="SUC11164.1"/>
    </source>
</evidence>
<dbReference type="RefSeq" id="WP_115082588.1">
    <property type="nucleotide sequence ID" value="NZ_UGTP01000001.1"/>
</dbReference>
<dbReference type="EMBL" id="UGTP01000001">
    <property type="protein sequence ID" value="SUC11164.1"/>
    <property type="molecule type" value="Genomic_DNA"/>
</dbReference>
<gene>
    <name evidence="1" type="ORF">NCTC13043_00001</name>
</gene>
<name>A0A379EYH6_9BACT</name>